<evidence type="ECO:0000256" key="3">
    <source>
        <dbReference type="ARBA" id="ARBA00011399"/>
    </source>
</evidence>
<dbReference type="PROSITE" id="PS50077">
    <property type="entry name" value="HEAT_REPEAT"/>
    <property type="match status" value="1"/>
</dbReference>
<dbReference type="InterPro" id="IPR056473">
    <property type="entry name" value="HEAT_Utp10/HEAT1"/>
</dbReference>
<keyword evidence="5 11" id="KW-0690">Ribosome biogenesis</keyword>
<feature type="repeat" description="HEAT" evidence="10">
    <location>
        <begin position="1284"/>
        <end position="1322"/>
    </location>
</feature>
<evidence type="ECO:0000256" key="7">
    <source>
        <dbReference type="ARBA" id="ARBA00023242"/>
    </source>
</evidence>
<evidence type="ECO:0000259" key="12">
    <source>
        <dbReference type="SMART" id="SM01036"/>
    </source>
</evidence>
<accession>A0A0G2ENW8</accession>
<evidence type="ECO:0000313" key="14">
    <source>
        <dbReference type="Proteomes" id="UP000053317"/>
    </source>
</evidence>
<evidence type="ECO:0000256" key="4">
    <source>
        <dbReference type="ARBA" id="ARBA00015399"/>
    </source>
</evidence>
<dbReference type="PANTHER" id="PTHR13457:SF1">
    <property type="entry name" value="HEAT REPEAT-CONTAINING PROTEIN 1"/>
    <property type="match status" value="1"/>
</dbReference>
<comment type="similarity">
    <text evidence="2 11">Belongs to the HEATR1/UTP10 family.</text>
</comment>
<dbReference type="GO" id="GO:0030686">
    <property type="term" value="C:90S preribosome"/>
    <property type="evidence" value="ECO:0007669"/>
    <property type="project" value="TreeGrafter"/>
</dbReference>
<dbReference type="GO" id="GO:0045943">
    <property type="term" value="P:positive regulation of transcription by RNA polymerase I"/>
    <property type="evidence" value="ECO:0007669"/>
    <property type="project" value="TreeGrafter"/>
</dbReference>
<dbReference type="GO" id="GO:0032040">
    <property type="term" value="C:small-subunit processome"/>
    <property type="evidence" value="ECO:0007669"/>
    <property type="project" value="TreeGrafter"/>
</dbReference>
<keyword evidence="7 11" id="KW-0539">Nucleus</keyword>
<dbReference type="SMART" id="SM01036">
    <property type="entry name" value="BP28CT"/>
    <property type="match status" value="1"/>
</dbReference>
<dbReference type="GO" id="GO:0030515">
    <property type="term" value="F:snoRNA binding"/>
    <property type="evidence" value="ECO:0007669"/>
    <property type="project" value="TreeGrafter"/>
</dbReference>
<dbReference type="PANTHER" id="PTHR13457">
    <property type="entry name" value="BAP28"/>
    <property type="match status" value="1"/>
</dbReference>
<dbReference type="Proteomes" id="UP000053317">
    <property type="component" value="Unassembled WGS sequence"/>
</dbReference>
<dbReference type="OrthoDB" id="31183at2759"/>
<dbReference type="GO" id="GO:0034455">
    <property type="term" value="C:t-UTP complex"/>
    <property type="evidence" value="ECO:0007669"/>
    <property type="project" value="TreeGrafter"/>
</dbReference>
<dbReference type="InterPro" id="IPR021133">
    <property type="entry name" value="HEAT_type_2"/>
</dbReference>
<keyword evidence="8 11" id="KW-0687">Ribonucleoprotein</keyword>
<dbReference type="EMBL" id="LCWF01000059">
    <property type="protein sequence ID" value="KKY24462.1"/>
    <property type="molecule type" value="Genomic_DNA"/>
</dbReference>
<comment type="subcellular location">
    <subcellularLocation>
        <location evidence="1 11">Nucleus</location>
        <location evidence="1 11">Nucleolus</location>
    </subcellularLocation>
</comment>
<dbReference type="GO" id="GO:0000462">
    <property type="term" value="P:maturation of SSU-rRNA from tricistronic rRNA transcript (SSU-rRNA, 5.8S rRNA, LSU-rRNA)"/>
    <property type="evidence" value="ECO:0007669"/>
    <property type="project" value="TreeGrafter"/>
</dbReference>
<evidence type="ECO:0000256" key="10">
    <source>
        <dbReference type="PROSITE-ProRule" id="PRU00103"/>
    </source>
</evidence>
<name>A0A0G2ENW8_PHACM</name>
<dbReference type="InterPro" id="IPR040191">
    <property type="entry name" value="UTP10"/>
</dbReference>
<dbReference type="SUPFAM" id="SSF48371">
    <property type="entry name" value="ARM repeat"/>
    <property type="match status" value="2"/>
</dbReference>
<evidence type="ECO:0000256" key="9">
    <source>
        <dbReference type="ARBA" id="ARBA00025076"/>
    </source>
</evidence>
<feature type="domain" description="BP28 C-terminal" evidence="12">
    <location>
        <begin position="1488"/>
        <end position="1642"/>
    </location>
</feature>
<organism evidence="13 14">
    <name type="scientific">Phaeomoniella chlamydospora</name>
    <name type="common">Phaeoacremonium chlamydosporum</name>
    <dbReference type="NCBI Taxonomy" id="158046"/>
    <lineage>
        <taxon>Eukaryota</taxon>
        <taxon>Fungi</taxon>
        <taxon>Dikarya</taxon>
        <taxon>Ascomycota</taxon>
        <taxon>Pezizomycotina</taxon>
        <taxon>Eurotiomycetes</taxon>
        <taxon>Chaetothyriomycetidae</taxon>
        <taxon>Phaeomoniellales</taxon>
        <taxon>Phaeomoniellaceae</taxon>
        <taxon>Phaeomoniella</taxon>
    </lineage>
</organism>
<evidence type="ECO:0000256" key="8">
    <source>
        <dbReference type="ARBA" id="ARBA00023274"/>
    </source>
</evidence>
<protein>
    <recommendedName>
        <fullName evidence="4 11">U3 small nucleolar RNA-associated protein 10</fullName>
    </recommendedName>
</protein>
<dbReference type="InterPro" id="IPR011989">
    <property type="entry name" value="ARM-like"/>
</dbReference>
<evidence type="ECO:0000256" key="1">
    <source>
        <dbReference type="ARBA" id="ARBA00004604"/>
    </source>
</evidence>
<dbReference type="Pfam" id="PF23243">
    <property type="entry name" value="HEAT_HEATR1"/>
    <property type="match status" value="1"/>
</dbReference>
<dbReference type="InterPro" id="IPR016024">
    <property type="entry name" value="ARM-type_fold"/>
</dbReference>
<dbReference type="InterPro" id="IPR012954">
    <property type="entry name" value="BP28_C_dom"/>
</dbReference>
<comment type="caution">
    <text evidence="13">The sequence shown here is derived from an EMBL/GenBank/DDBJ whole genome shotgun (WGS) entry which is preliminary data.</text>
</comment>
<keyword evidence="6 11" id="KW-0698">rRNA processing</keyword>
<keyword evidence="14" id="KW-1185">Reference proteome</keyword>
<gene>
    <name evidence="13" type="ORF">UCRPC4_g02420</name>
</gene>
<comment type="subunit">
    <text evidence="3 11">Component of the ribosomal small subunit (SSU) processome.</text>
</comment>
<sequence length="1778" mass="195588">MATSFAAQLRDIAANTTNELDLKAQRAAHSTSLIFEKKIAGSQDFDTIYQICFEGFKDLCLLDPRFSEFERSLFSAQSKTQDRTQLTKEQNKELDSVIEAYLALVGARLLLKPAIKSVEWLVRRFRIHEYNTAFLILTFLPYYATPIFRNILSILPSKIDPSFKFLHPYITGLTNPPQHAIAYSATNNDGFFAALNGYTITACEAVCGYDRLLTFWTEIVAEALTGRIEQARSGRRDIQDQREQDLMLKVLPTLNDAYALRGQKDLLIGCYTVTMILASRLALSQKVTRSLMEAIGSTLSHETSGPAILALCVLLDNNKSVAVPKELASPIITRKEFDEVLVKLNASYSIGDFVVGALETVLLRSSKMDANVKIQSLDRVLKLGVLNAAQLKRVAVSTSEFSSNATGVGLVTPAGVSELLSRHGPPAIGAGNAAVILVPDSQPGQTETDYDIEMEDSNTLDKQDSWEKVKAHLPTRTVDESTFMKPVVSDLFQQLLGAFEVASSDNDLLSQFCALPVLRPESRTDDPLFFSFFIRVAVSNVSPQLRNAAWKAIGDSLQNLLTSSDLQILFPYILVGLSDSHMKVRQQVVTTVSQVRKYFSGLTKDQHIANLCENGFYDGSTQLPRLSTTDSAKIVQRVLVPMLEEFVSDHDQIGRALQTALAGTTGYGHSSDGGSIELKKNLRSLIFEVLLGHIAQTPSYVAKTRLLDILRPVDKVGSVRKTTVLFPVLRSWCALDQSSAQIAAQSEGLKMTEIDSIMLSIISSSQKDAVNLILSCVSPIQISRASLLDAASKRIIELWPQFATDTQVAATTSLLEAALDTNNERRILSRLSRDLIRSLSLPNDALSHILDHALGSIASVNDQPAHKKRRTSQSQTAMIGIASSELPEILRRITFVLELIDGSSAVGDTELISGLFHVLGALQSLKTTIHSELGYLLSLTLGCLLRILEDARASNRSDIDLSNSRVDLVIECARVTDNPQVQNSALLLVAALASVAPEHVLHSVMPIFTFMGSSILKKDDEYSAHVINQAIDQIIPPLIDSLRKQKKDIVSGTSDLLLSFAAAFEHMPAHRRLGLFDILIQRLGATDTLHAMLAMLANRYPNNPDAQAFSASLASRFAVEIQLQCYGRYLDLIVDTLKPNPLYARTLLGLSTEEDGEAFNVAHGLITALSKLYEKSDLKRSMSRVLRKDEARAAVLRKYFSHLLEQTLELTQSVASHDGLSTATNDMLTSLLNLLSLSELVDVIQRLLLRPGDVLRTKALRLLESRLRTTAGKDTATHLTILSLLPTLANLVQDKVDSRLKHAAVACIDRITEKVGRKDLSAILSTAQAIVKPECLTTGDIRLSTMGLLCLSSMVEVLKDTVIPILPSLMSMVLELLDLSLNEGSESAQLHSATFALLSALLSYVPFMLSDAHLRSILTVSSISASSGLGSECQEPRRDALELLARGVDAKKLLPAIQKTWISSIDNGVEAVTEILTIIETMVDSKQKSTIIGISESMLDLLLSAFDLRRTQAQDSDNYDEQEIAKIEQQTNGVAIKMIYKLNDTAFRPLFSRIVDWATTPTDFQKSNTTELQLRQLSFFNFLSLFFSTLKSIVTSYATLIIPTATTILADYNPTATSTSFPLWTGVLSTLKSLFTHDADDFFAIPSHFTALSIPLTTQLQHLTTPSLLSTHLPHLLPCLVSFATSLTSSPPHLKTLNQQICSLRTSDFASVRLSSVRIQAALTKELGEEWLANSGEMMVYIQRMLEDDDEKVELETREWVAEVQEVLGEDVGEMLQS</sequence>
<dbReference type="Gene3D" id="1.25.10.10">
    <property type="entry name" value="Leucine-rich Repeat Variant"/>
    <property type="match status" value="1"/>
</dbReference>
<evidence type="ECO:0000256" key="5">
    <source>
        <dbReference type="ARBA" id="ARBA00022517"/>
    </source>
</evidence>
<dbReference type="Pfam" id="PF12397">
    <property type="entry name" value="U3snoRNP10"/>
    <property type="match status" value="1"/>
</dbReference>
<evidence type="ECO:0000256" key="11">
    <source>
        <dbReference type="RuleBase" id="RU367065"/>
    </source>
</evidence>
<reference evidence="13 14" key="1">
    <citation type="submission" date="2015-05" db="EMBL/GenBank/DDBJ databases">
        <title>Distinctive expansion of gene families associated with plant cell wall degradation and secondary metabolism in the genomes of grapevine trunk pathogens.</title>
        <authorList>
            <person name="Lawrence D.P."/>
            <person name="Travadon R."/>
            <person name="Rolshausen P.E."/>
            <person name="Baumgartner K."/>
        </authorList>
    </citation>
    <scope>NUCLEOTIDE SEQUENCE [LARGE SCALE GENOMIC DNA]</scope>
    <source>
        <strain evidence="13">UCRPC4</strain>
    </source>
</reference>
<dbReference type="Pfam" id="PF08146">
    <property type="entry name" value="BP28CT"/>
    <property type="match status" value="1"/>
</dbReference>
<dbReference type="InterPro" id="IPR022125">
    <property type="entry name" value="U3snoRNP10_N"/>
</dbReference>
<proteinExistence type="inferred from homology"/>
<evidence type="ECO:0000256" key="2">
    <source>
        <dbReference type="ARBA" id="ARBA00010559"/>
    </source>
</evidence>
<reference evidence="13 14" key="2">
    <citation type="submission" date="2015-05" db="EMBL/GenBank/DDBJ databases">
        <authorList>
            <person name="Morales-Cruz A."/>
            <person name="Amrine K.C."/>
            <person name="Cantu D."/>
        </authorList>
    </citation>
    <scope>NUCLEOTIDE SEQUENCE [LARGE SCALE GENOMIC DNA]</scope>
    <source>
        <strain evidence="13">UCRPC4</strain>
    </source>
</reference>
<evidence type="ECO:0000256" key="6">
    <source>
        <dbReference type="ARBA" id="ARBA00022552"/>
    </source>
</evidence>
<comment type="function">
    <text evidence="9">Involved in nucleolar processing of pre-18S ribosomal RNA. Involved in ribosome biosynthesis.</text>
</comment>
<evidence type="ECO:0000313" key="13">
    <source>
        <dbReference type="EMBL" id="KKY24462.1"/>
    </source>
</evidence>